<proteinExistence type="predicted"/>
<accession>A0A1K0IRL9</accession>
<organism evidence="1">
    <name type="scientific">Cupriavidus necator</name>
    <name type="common">Alcaligenes eutrophus</name>
    <name type="synonym">Ralstonia eutropha</name>
    <dbReference type="NCBI Taxonomy" id="106590"/>
    <lineage>
        <taxon>Bacteria</taxon>
        <taxon>Pseudomonadati</taxon>
        <taxon>Pseudomonadota</taxon>
        <taxon>Betaproteobacteria</taxon>
        <taxon>Burkholderiales</taxon>
        <taxon>Burkholderiaceae</taxon>
        <taxon>Cupriavidus</taxon>
    </lineage>
</organism>
<dbReference type="EMBL" id="FMSH01000154">
    <property type="protein sequence ID" value="SCU75550.1"/>
    <property type="molecule type" value="Genomic_DNA"/>
</dbReference>
<evidence type="ECO:0000313" key="1">
    <source>
        <dbReference type="EMBL" id="SCU75550.1"/>
    </source>
</evidence>
<protein>
    <recommendedName>
        <fullName evidence="2">DUF1064 domain-containing protein</fullName>
    </recommendedName>
</protein>
<dbReference type="AlphaFoldDB" id="A0A1K0IRL9"/>
<reference evidence="1" key="1">
    <citation type="submission" date="2016-09" db="EMBL/GenBank/DDBJ databases">
        <authorList>
            <person name="Capua I."/>
            <person name="De Benedictis P."/>
            <person name="Joannis T."/>
            <person name="Lombin L.H."/>
            <person name="Cattoli G."/>
        </authorList>
    </citation>
    <scope>NUCLEOTIDE SEQUENCE</scope>
    <source>
        <strain evidence="1">B9</strain>
    </source>
</reference>
<sequence>MSDASHYLAPGRQSGLQRLRALGRLKPGQMNKTEQAYERHLHARREAGEVLWYRFEGIKLRLADNTFLTIDFAVMLADGQLEMHDVKGGKAVFMDDARAKTKVAADQYPFQFRAVYPRPKREGGGWAFEDF</sequence>
<evidence type="ECO:0008006" key="2">
    <source>
        <dbReference type="Google" id="ProtNLM"/>
    </source>
</evidence>
<dbReference type="RefSeq" id="WP_340524119.1">
    <property type="nucleotide sequence ID" value="NZ_FMSH01000154.1"/>
</dbReference>
<name>A0A1K0IRL9_CUPNE</name>
<gene>
    <name evidence="1" type="ORF">CNECB9_2370124</name>
</gene>